<dbReference type="Pfam" id="PF07731">
    <property type="entry name" value="Cu-oxidase_2"/>
    <property type="match status" value="1"/>
</dbReference>
<evidence type="ECO:0000256" key="1">
    <source>
        <dbReference type="ARBA" id="ARBA00000349"/>
    </source>
</evidence>
<keyword evidence="13" id="KW-0439">Lignin degradation</keyword>
<evidence type="ECO:0000256" key="8">
    <source>
        <dbReference type="ARBA" id="ARBA00022723"/>
    </source>
</evidence>
<comment type="catalytic activity">
    <reaction evidence="1">
        <text>4 hydroquinone + O2 = 4 benzosemiquinone + 2 H2O</text>
        <dbReference type="Rhea" id="RHEA:11276"/>
        <dbReference type="ChEBI" id="CHEBI:15377"/>
        <dbReference type="ChEBI" id="CHEBI:15379"/>
        <dbReference type="ChEBI" id="CHEBI:17594"/>
        <dbReference type="ChEBI" id="CHEBI:17977"/>
        <dbReference type="EC" id="1.10.3.2"/>
    </reaction>
</comment>
<dbReference type="Gene3D" id="2.60.40.420">
    <property type="entry name" value="Cupredoxins - blue copper proteins"/>
    <property type="match status" value="3"/>
</dbReference>
<dbReference type="Pfam" id="PF07732">
    <property type="entry name" value="Cu-oxidase_3"/>
    <property type="match status" value="1"/>
</dbReference>
<dbReference type="InterPro" id="IPR011706">
    <property type="entry name" value="Cu-oxidase_C"/>
</dbReference>
<dbReference type="InterPro" id="IPR011707">
    <property type="entry name" value="Cu-oxidase-like_N"/>
</dbReference>
<feature type="signal peptide" evidence="14">
    <location>
        <begin position="1"/>
        <end position="24"/>
    </location>
</feature>
<dbReference type="GO" id="GO:0048046">
    <property type="term" value="C:apoplast"/>
    <property type="evidence" value="ECO:0007669"/>
    <property type="project" value="UniProtKB-SubCell"/>
</dbReference>
<comment type="similarity">
    <text evidence="4">Belongs to the multicopper oxidase family.</text>
</comment>
<sequence>MANFALFLVFWALFLLSFTTFGSTKVVEHTFYVQSVIERRLCKDQAITVVNGSFPGPTIYAEDGDNLIIHVINESPYNMTIHWHGIKQQFSCWADGTGYITQCPIRPGNKFTHRFNISGQEGTLWWHAHTGFHRATVHGAIIIYPRPGRSYPFPKPDEEVPIILGEWWNENITELEKQLDVTGWGPNSSDAFLINGYPGDLYSCSSNDGRRFLKVPQDDQDSGLQLSSTPEHLKPGTFKLRVTYGKTYLLRIINSAINPNYFLAIADHKMIVVAADASYTKPYSIDILVLAPGQSYDVLLVANQPPQQYYMATQIHRESTAEIPNSLPASALIIYENAGNSPPKFPYLPDMYDTQTSFNFFNGLSGLDTGPFWDPLPLEVDEHMFITVSLGLIDCPTPEKCPKNNGMLMVTSLNNESFILPTDKLSFLEAFYHNVDGVYEDDFPSKPPLEFDYTSSNNGDKECWSKQSTKVKRIKFNSTVEIVFQGTSCGKGENHPLHLHGYNFYVLGQGLGNYNATKHASLLNFQNPVVRNTVDVVADGWVVIRFRADNPGVWFLHCHIEGHVPIGMATAFIVEDGPTLSTTLPPPPLDLPEC</sequence>
<dbReference type="EMBL" id="BAABME010000183">
    <property type="protein sequence ID" value="GAA0140447.1"/>
    <property type="molecule type" value="Genomic_DNA"/>
</dbReference>
<dbReference type="CDD" id="cd13875">
    <property type="entry name" value="CuRO_2_LCC_plant"/>
    <property type="match status" value="1"/>
</dbReference>
<evidence type="ECO:0000256" key="11">
    <source>
        <dbReference type="ARBA" id="ARBA00023008"/>
    </source>
</evidence>
<dbReference type="SUPFAM" id="SSF49503">
    <property type="entry name" value="Cupredoxins"/>
    <property type="match status" value="3"/>
</dbReference>
<accession>A0AAV3NNG5</accession>
<dbReference type="GO" id="GO:0005507">
    <property type="term" value="F:copper ion binding"/>
    <property type="evidence" value="ECO:0007669"/>
    <property type="project" value="InterPro"/>
</dbReference>
<evidence type="ECO:0000259" key="17">
    <source>
        <dbReference type="Pfam" id="PF07732"/>
    </source>
</evidence>
<evidence type="ECO:0000256" key="3">
    <source>
        <dbReference type="ARBA" id="ARBA00004271"/>
    </source>
</evidence>
<dbReference type="InterPro" id="IPR001117">
    <property type="entry name" value="Cu-oxidase_2nd"/>
</dbReference>
<dbReference type="PROSITE" id="PS00079">
    <property type="entry name" value="MULTICOPPER_OXIDASE1"/>
    <property type="match status" value="1"/>
</dbReference>
<keyword evidence="19" id="KW-1185">Reference proteome</keyword>
<dbReference type="InterPro" id="IPR045087">
    <property type="entry name" value="Cu-oxidase_fam"/>
</dbReference>
<feature type="chain" id="PRO_5043382829" description="laccase" evidence="14">
    <location>
        <begin position="25"/>
        <end position="594"/>
    </location>
</feature>
<keyword evidence="11" id="KW-0186">Copper</keyword>
<keyword evidence="12" id="KW-0325">Glycoprotein</keyword>
<evidence type="ECO:0000256" key="9">
    <source>
        <dbReference type="ARBA" id="ARBA00022737"/>
    </source>
</evidence>
<evidence type="ECO:0000256" key="14">
    <source>
        <dbReference type="SAM" id="SignalP"/>
    </source>
</evidence>
<keyword evidence="9" id="KW-0677">Repeat</keyword>
<comment type="subcellular location">
    <subcellularLocation>
        <location evidence="3">Secreted</location>
        <location evidence="3">Extracellular space</location>
        <location evidence="3">Apoplast</location>
    </subcellularLocation>
</comment>
<keyword evidence="10" id="KW-0560">Oxidoreductase</keyword>
<dbReference type="InterPro" id="IPR033138">
    <property type="entry name" value="Cu_oxidase_CS"/>
</dbReference>
<evidence type="ECO:0000256" key="6">
    <source>
        <dbReference type="ARBA" id="ARBA00022523"/>
    </source>
</evidence>
<keyword evidence="6" id="KW-0052">Apoplast</keyword>
<dbReference type="InterPro" id="IPR034285">
    <property type="entry name" value="CuRO_2_LCC"/>
</dbReference>
<keyword evidence="8" id="KW-0479">Metal-binding</keyword>
<evidence type="ECO:0000256" key="10">
    <source>
        <dbReference type="ARBA" id="ARBA00023002"/>
    </source>
</evidence>
<dbReference type="InterPro" id="IPR008972">
    <property type="entry name" value="Cupredoxin"/>
</dbReference>
<dbReference type="InterPro" id="IPR002355">
    <property type="entry name" value="Cu_oxidase_Cu_BS"/>
</dbReference>
<evidence type="ECO:0000256" key="5">
    <source>
        <dbReference type="ARBA" id="ARBA00012297"/>
    </source>
</evidence>
<evidence type="ECO:0000313" key="19">
    <source>
        <dbReference type="Proteomes" id="UP001454036"/>
    </source>
</evidence>
<evidence type="ECO:0000259" key="15">
    <source>
        <dbReference type="Pfam" id="PF00394"/>
    </source>
</evidence>
<dbReference type="PANTHER" id="PTHR11709">
    <property type="entry name" value="MULTI-COPPER OXIDASE"/>
    <property type="match status" value="1"/>
</dbReference>
<comment type="caution">
    <text evidence="18">The sequence shown here is derived from an EMBL/GenBank/DDBJ whole genome shotgun (WGS) entry which is preliminary data.</text>
</comment>
<comment type="cofactor">
    <cofactor evidence="2">
        <name>Cu cation</name>
        <dbReference type="ChEBI" id="CHEBI:23378"/>
    </cofactor>
</comment>
<proteinExistence type="inferred from homology"/>
<dbReference type="InterPro" id="IPR034288">
    <property type="entry name" value="CuRO_1_LCC"/>
</dbReference>
<name>A0AAV3NNG5_LITER</name>
<dbReference type="PANTHER" id="PTHR11709:SF312">
    <property type="entry name" value="LACCASE"/>
    <property type="match status" value="1"/>
</dbReference>
<organism evidence="18 19">
    <name type="scientific">Lithospermum erythrorhizon</name>
    <name type="common">Purple gromwell</name>
    <name type="synonym">Lithospermum officinale var. erythrorhizon</name>
    <dbReference type="NCBI Taxonomy" id="34254"/>
    <lineage>
        <taxon>Eukaryota</taxon>
        <taxon>Viridiplantae</taxon>
        <taxon>Streptophyta</taxon>
        <taxon>Embryophyta</taxon>
        <taxon>Tracheophyta</taxon>
        <taxon>Spermatophyta</taxon>
        <taxon>Magnoliopsida</taxon>
        <taxon>eudicotyledons</taxon>
        <taxon>Gunneridae</taxon>
        <taxon>Pentapetalae</taxon>
        <taxon>asterids</taxon>
        <taxon>lamiids</taxon>
        <taxon>Boraginales</taxon>
        <taxon>Boraginaceae</taxon>
        <taxon>Boraginoideae</taxon>
        <taxon>Lithospermeae</taxon>
        <taxon>Lithospermum</taxon>
    </lineage>
</organism>
<dbReference type="AlphaFoldDB" id="A0AAV3NNG5"/>
<feature type="domain" description="Plastocyanin-like" evidence="17">
    <location>
        <begin position="40"/>
        <end position="146"/>
    </location>
</feature>
<evidence type="ECO:0000259" key="16">
    <source>
        <dbReference type="Pfam" id="PF07731"/>
    </source>
</evidence>
<dbReference type="CDD" id="cd13849">
    <property type="entry name" value="CuRO_1_LCC_plant"/>
    <property type="match status" value="1"/>
</dbReference>
<protein>
    <recommendedName>
        <fullName evidence="5">laccase</fullName>
        <ecNumber evidence="5">1.10.3.2</ecNumber>
    </recommendedName>
</protein>
<keyword evidence="7" id="KW-0964">Secreted</keyword>
<evidence type="ECO:0000256" key="7">
    <source>
        <dbReference type="ARBA" id="ARBA00022525"/>
    </source>
</evidence>
<dbReference type="PROSITE" id="PS00080">
    <property type="entry name" value="MULTICOPPER_OXIDASE2"/>
    <property type="match status" value="1"/>
</dbReference>
<feature type="domain" description="Plastocyanin-like" evidence="15">
    <location>
        <begin position="158"/>
        <end position="337"/>
    </location>
</feature>
<feature type="domain" description="Plastocyanin-like" evidence="16">
    <location>
        <begin position="442"/>
        <end position="576"/>
    </location>
</feature>
<keyword evidence="14" id="KW-0732">Signal</keyword>
<dbReference type="Pfam" id="PF00394">
    <property type="entry name" value="Cu-oxidase"/>
    <property type="match status" value="1"/>
</dbReference>
<evidence type="ECO:0000256" key="2">
    <source>
        <dbReference type="ARBA" id="ARBA00001935"/>
    </source>
</evidence>
<dbReference type="GO" id="GO:0052716">
    <property type="term" value="F:hydroquinone:oxygen oxidoreductase activity"/>
    <property type="evidence" value="ECO:0007669"/>
    <property type="project" value="UniProtKB-EC"/>
</dbReference>
<dbReference type="EC" id="1.10.3.2" evidence="5"/>
<evidence type="ECO:0000256" key="12">
    <source>
        <dbReference type="ARBA" id="ARBA00023180"/>
    </source>
</evidence>
<gene>
    <name evidence="18" type="ORF">LIER_01796</name>
</gene>
<reference evidence="18 19" key="1">
    <citation type="submission" date="2024-01" db="EMBL/GenBank/DDBJ databases">
        <title>The complete chloroplast genome sequence of Lithospermum erythrorhizon: insights into the phylogenetic relationship among Boraginaceae species and the maternal lineages of purple gromwells.</title>
        <authorList>
            <person name="Okada T."/>
            <person name="Watanabe K."/>
        </authorList>
    </citation>
    <scope>NUCLEOTIDE SEQUENCE [LARGE SCALE GENOMIC DNA]</scope>
</reference>
<evidence type="ECO:0000256" key="4">
    <source>
        <dbReference type="ARBA" id="ARBA00010609"/>
    </source>
</evidence>
<dbReference type="GO" id="GO:0046274">
    <property type="term" value="P:lignin catabolic process"/>
    <property type="evidence" value="ECO:0007669"/>
    <property type="project" value="UniProtKB-KW"/>
</dbReference>
<evidence type="ECO:0000256" key="13">
    <source>
        <dbReference type="ARBA" id="ARBA00023185"/>
    </source>
</evidence>
<dbReference type="Proteomes" id="UP001454036">
    <property type="component" value="Unassembled WGS sequence"/>
</dbReference>
<evidence type="ECO:0000313" key="18">
    <source>
        <dbReference type="EMBL" id="GAA0140447.1"/>
    </source>
</evidence>